<keyword evidence="5" id="KW-0665">Pyrimidine biosynthesis</keyword>
<dbReference type="GO" id="GO:0006207">
    <property type="term" value="P:'de novo' pyrimidine nucleobase biosynthetic process"/>
    <property type="evidence" value="ECO:0007669"/>
    <property type="project" value="TreeGrafter"/>
</dbReference>
<dbReference type="InterPro" id="IPR012135">
    <property type="entry name" value="Dihydroorotate_DH_1_2"/>
</dbReference>
<dbReference type="GO" id="GO:0004152">
    <property type="term" value="F:dihydroorotate dehydrogenase activity"/>
    <property type="evidence" value="ECO:0007669"/>
    <property type="project" value="InterPro"/>
</dbReference>
<keyword evidence="4" id="KW-0288">FMN</keyword>
<dbReference type="AlphaFoldDB" id="A0A2P8CFY3"/>
<accession>A0A2P8CFY3</accession>
<comment type="pathway">
    <text evidence="2">Pyrimidine metabolism; UMP biosynthesis via de novo pathway.</text>
</comment>
<keyword evidence="6" id="KW-0560">Oxidoreductase</keyword>
<dbReference type="Gene3D" id="3.20.20.70">
    <property type="entry name" value="Aldolase class I"/>
    <property type="match status" value="1"/>
</dbReference>
<reference evidence="9 10" key="1">
    <citation type="submission" date="2018-03" db="EMBL/GenBank/DDBJ databases">
        <title>Genomic Encyclopedia of Archaeal and Bacterial Type Strains, Phase II (KMG-II): from individual species to whole genera.</title>
        <authorList>
            <person name="Goeker M."/>
        </authorList>
    </citation>
    <scope>NUCLEOTIDE SEQUENCE [LARGE SCALE GENOMIC DNA]</scope>
    <source>
        <strain evidence="9 10">DSM 27267</strain>
    </source>
</reference>
<organism evidence="9 10">
    <name type="scientific">Prolixibacter denitrificans</name>
    <dbReference type="NCBI Taxonomy" id="1541063"/>
    <lineage>
        <taxon>Bacteria</taxon>
        <taxon>Pseudomonadati</taxon>
        <taxon>Bacteroidota</taxon>
        <taxon>Bacteroidia</taxon>
        <taxon>Marinilabiliales</taxon>
        <taxon>Prolixibacteraceae</taxon>
        <taxon>Prolixibacter</taxon>
    </lineage>
</organism>
<dbReference type="InterPro" id="IPR005720">
    <property type="entry name" value="Dihydroorotate_DH_cat"/>
</dbReference>
<dbReference type="Proteomes" id="UP000240621">
    <property type="component" value="Unassembled WGS sequence"/>
</dbReference>
<keyword evidence="3" id="KW-0285">Flavoprotein</keyword>
<dbReference type="NCBIfam" id="NF005741">
    <property type="entry name" value="PRK07565.1"/>
    <property type="match status" value="1"/>
</dbReference>
<evidence type="ECO:0000256" key="1">
    <source>
        <dbReference type="ARBA" id="ARBA00001917"/>
    </source>
</evidence>
<evidence type="ECO:0000256" key="5">
    <source>
        <dbReference type="ARBA" id="ARBA00022975"/>
    </source>
</evidence>
<proteinExistence type="predicted"/>
<gene>
    <name evidence="9" type="ORF">CLV93_103280</name>
    <name evidence="8" type="ORF">JCM18694_36510</name>
</gene>
<dbReference type="Proteomes" id="UP000396862">
    <property type="component" value="Unassembled WGS sequence"/>
</dbReference>
<reference evidence="8 11" key="2">
    <citation type="submission" date="2019-10" db="EMBL/GenBank/DDBJ databases">
        <title>Prolixibacter strains distinguished by the presence of nitrate reductase genes were adept at nitrate-dependent anaerobic corrosion of metallic iron and carbon steel.</title>
        <authorList>
            <person name="Iino T."/>
            <person name="Shono N."/>
            <person name="Ito K."/>
            <person name="Nakamura R."/>
            <person name="Sueoka K."/>
            <person name="Harayama S."/>
            <person name="Ohkuma M."/>
        </authorList>
    </citation>
    <scope>NUCLEOTIDE SEQUENCE [LARGE SCALE GENOMIC DNA]</scope>
    <source>
        <strain evidence="8 11">MIC1-1</strain>
    </source>
</reference>
<comment type="cofactor">
    <cofactor evidence="1">
        <name>FMN</name>
        <dbReference type="ChEBI" id="CHEBI:58210"/>
    </cofactor>
</comment>
<dbReference type="UniPathway" id="UPA00070"/>
<evidence type="ECO:0000256" key="4">
    <source>
        <dbReference type="ARBA" id="ARBA00022643"/>
    </source>
</evidence>
<evidence type="ECO:0000256" key="6">
    <source>
        <dbReference type="ARBA" id="ARBA00023002"/>
    </source>
</evidence>
<dbReference type="Pfam" id="PF01180">
    <property type="entry name" value="DHO_dh"/>
    <property type="match status" value="1"/>
</dbReference>
<protein>
    <submittedName>
        <fullName evidence="8">Diguanylate cyclase</fullName>
    </submittedName>
    <submittedName>
        <fullName evidence="9">Dihydroorotate dehydrogenase (Fumarate)</fullName>
    </submittedName>
</protein>
<dbReference type="InterPro" id="IPR050074">
    <property type="entry name" value="DHO_dehydrogenase"/>
</dbReference>
<dbReference type="InterPro" id="IPR013785">
    <property type="entry name" value="Aldolase_TIM"/>
</dbReference>
<dbReference type="SUPFAM" id="SSF51395">
    <property type="entry name" value="FMN-linked oxidoreductases"/>
    <property type="match status" value="1"/>
</dbReference>
<dbReference type="OrthoDB" id="9794954at2"/>
<dbReference type="PANTHER" id="PTHR48109">
    <property type="entry name" value="DIHYDROOROTATE DEHYDROGENASE (QUINONE), MITOCHONDRIAL-RELATED"/>
    <property type="match status" value="1"/>
</dbReference>
<evidence type="ECO:0000259" key="7">
    <source>
        <dbReference type="Pfam" id="PF01180"/>
    </source>
</evidence>
<dbReference type="GO" id="GO:0005737">
    <property type="term" value="C:cytoplasm"/>
    <property type="evidence" value="ECO:0007669"/>
    <property type="project" value="InterPro"/>
</dbReference>
<dbReference type="EMBL" id="BLAU01000001">
    <property type="protein sequence ID" value="GET23405.1"/>
    <property type="molecule type" value="Genomic_DNA"/>
</dbReference>
<evidence type="ECO:0000313" key="9">
    <source>
        <dbReference type="EMBL" id="PSK83864.1"/>
    </source>
</evidence>
<dbReference type="PANTHER" id="PTHR48109:SF3">
    <property type="entry name" value="SLL0744 PROTEIN"/>
    <property type="match status" value="1"/>
</dbReference>
<evidence type="ECO:0000313" key="11">
    <source>
        <dbReference type="Proteomes" id="UP000396862"/>
    </source>
</evidence>
<dbReference type="EMBL" id="PYGC01000003">
    <property type="protein sequence ID" value="PSK83864.1"/>
    <property type="molecule type" value="Genomic_DNA"/>
</dbReference>
<evidence type="ECO:0000313" key="10">
    <source>
        <dbReference type="Proteomes" id="UP000240621"/>
    </source>
</evidence>
<comment type="caution">
    <text evidence="9">The sequence shown here is derived from an EMBL/GenBank/DDBJ whole genome shotgun (WGS) entry which is preliminary data.</text>
</comment>
<evidence type="ECO:0000313" key="8">
    <source>
        <dbReference type="EMBL" id="GET23405.1"/>
    </source>
</evidence>
<feature type="domain" description="Dihydroorotate dehydrogenase catalytic" evidence="7">
    <location>
        <begin position="88"/>
        <end position="289"/>
    </location>
</feature>
<dbReference type="RefSeq" id="WP_106541689.1">
    <property type="nucleotide sequence ID" value="NZ_BLAU01000001.1"/>
</dbReference>
<name>A0A2P8CFY3_9BACT</name>
<evidence type="ECO:0000256" key="3">
    <source>
        <dbReference type="ARBA" id="ARBA00022630"/>
    </source>
</evidence>
<evidence type="ECO:0000256" key="2">
    <source>
        <dbReference type="ARBA" id="ARBA00004725"/>
    </source>
</evidence>
<sequence>MPDLSVSYLGLELKSPIIAGSSGLTNSIESLREIEKAGAGAVVLKSVFEEEIYLEYAEEMKKLGPMESNLEFLDYYDYEIREGNLKRYIQLVSDAKKALSIPVIASINCVSNQEWSFFAKKLEEAGADAIELNMFIRPSDLSQNSRENESIYFDVATRVASNIKIPLSLKISPYFSNLGGMIRDLSFAEISGLVLFNKFYSPDIDVENEKMISADVFSTDSDYTLPLRWIGIMAKRVNCDLAASTGVHDWQTVVRMLLAGASAVQVVSALYIDKVSVIKDFNQGLSDWMERHNYASVADFKGKLSLGNDVDPAAYMRVQFMRNFGEHD</sequence>
<keyword evidence="11" id="KW-1185">Reference proteome</keyword>
<dbReference type="PIRSF" id="PIRSF000164">
    <property type="entry name" value="DHO_oxidase"/>
    <property type="match status" value="1"/>
</dbReference>
<dbReference type="GO" id="GO:0044205">
    <property type="term" value="P:'de novo' UMP biosynthetic process"/>
    <property type="evidence" value="ECO:0007669"/>
    <property type="project" value="UniProtKB-UniPathway"/>
</dbReference>